<organism evidence="1 2">
    <name type="scientific">Dallia pectoralis</name>
    <name type="common">Alaska blackfish</name>
    <dbReference type="NCBI Taxonomy" id="75939"/>
    <lineage>
        <taxon>Eukaryota</taxon>
        <taxon>Metazoa</taxon>
        <taxon>Chordata</taxon>
        <taxon>Craniata</taxon>
        <taxon>Vertebrata</taxon>
        <taxon>Euteleostomi</taxon>
        <taxon>Actinopterygii</taxon>
        <taxon>Neopterygii</taxon>
        <taxon>Teleostei</taxon>
        <taxon>Protacanthopterygii</taxon>
        <taxon>Esociformes</taxon>
        <taxon>Umbridae</taxon>
        <taxon>Dallia</taxon>
    </lineage>
</organism>
<keyword evidence="2" id="KW-1185">Reference proteome</keyword>
<dbReference type="Proteomes" id="UP001157502">
    <property type="component" value="Chromosome 17"/>
</dbReference>
<dbReference type="EMBL" id="CM055744">
    <property type="protein sequence ID" value="KAJ7999037.1"/>
    <property type="molecule type" value="Genomic_DNA"/>
</dbReference>
<accession>A0ACC2G639</accession>
<name>A0ACC2G639_DALPE</name>
<evidence type="ECO:0000313" key="2">
    <source>
        <dbReference type="Proteomes" id="UP001157502"/>
    </source>
</evidence>
<proteinExistence type="predicted"/>
<gene>
    <name evidence="1" type="ORF">DPEC_G00211230</name>
</gene>
<reference evidence="1" key="1">
    <citation type="submission" date="2021-05" db="EMBL/GenBank/DDBJ databases">
        <authorList>
            <person name="Pan Q."/>
            <person name="Jouanno E."/>
            <person name="Zahm M."/>
            <person name="Klopp C."/>
            <person name="Cabau C."/>
            <person name="Louis A."/>
            <person name="Berthelot C."/>
            <person name="Parey E."/>
            <person name="Roest Crollius H."/>
            <person name="Montfort J."/>
            <person name="Robinson-Rechavi M."/>
            <person name="Bouchez O."/>
            <person name="Lampietro C."/>
            <person name="Lopez Roques C."/>
            <person name="Donnadieu C."/>
            <person name="Postlethwait J."/>
            <person name="Bobe J."/>
            <person name="Dillon D."/>
            <person name="Chandos A."/>
            <person name="von Hippel F."/>
            <person name="Guiguen Y."/>
        </authorList>
    </citation>
    <scope>NUCLEOTIDE SEQUENCE</scope>
    <source>
        <strain evidence="1">YG-Jan2019</strain>
    </source>
</reference>
<comment type="caution">
    <text evidence="1">The sequence shown here is derived from an EMBL/GenBank/DDBJ whole genome shotgun (WGS) entry which is preliminary data.</text>
</comment>
<sequence length="124" mass="13041">MGNVSNRYLQGATDVIPPQGCASSTSTSKLPCRGIVHCFGTQEQLEKQRICISACCREGSSCSHFPICAVWPIGFHAKTTITLWVSAVACSFCCTSPASHKSLPAPPAAEEQQLADPASTQVAA</sequence>
<evidence type="ECO:0000313" key="1">
    <source>
        <dbReference type="EMBL" id="KAJ7999037.1"/>
    </source>
</evidence>
<protein>
    <submittedName>
        <fullName evidence="1">Uncharacterized protein</fullName>
    </submittedName>
</protein>